<reference evidence="2 3" key="1">
    <citation type="submission" date="2019-01" db="EMBL/GenBank/DDBJ databases">
        <title>The draft genome of Rhizobium sp. 24NR.</title>
        <authorList>
            <person name="Liu L."/>
            <person name="Liang L."/>
            <person name="Shi S."/>
            <person name="Xu L."/>
            <person name="Wang X."/>
            <person name="Li L."/>
            <person name="Zhang X."/>
        </authorList>
    </citation>
    <scope>NUCLEOTIDE SEQUENCE [LARGE SCALE GENOMIC DNA]</scope>
    <source>
        <strain evidence="2 3">24NR</strain>
    </source>
</reference>
<evidence type="ECO:0000313" key="2">
    <source>
        <dbReference type="EMBL" id="RWX79443.1"/>
    </source>
</evidence>
<feature type="domain" description="Glycosyltransferase 2-like" evidence="1">
    <location>
        <begin position="12"/>
        <end position="177"/>
    </location>
</feature>
<evidence type="ECO:0000313" key="3">
    <source>
        <dbReference type="Proteomes" id="UP000287687"/>
    </source>
</evidence>
<dbReference type="InterPro" id="IPR001173">
    <property type="entry name" value="Glyco_trans_2-like"/>
</dbReference>
<organism evidence="2 3">
    <name type="scientific">Neorhizobium lilium</name>
    <dbReference type="NCBI Taxonomy" id="2503024"/>
    <lineage>
        <taxon>Bacteria</taxon>
        <taxon>Pseudomonadati</taxon>
        <taxon>Pseudomonadota</taxon>
        <taxon>Alphaproteobacteria</taxon>
        <taxon>Hyphomicrobiales</taxon>
        <taxon>Rhizobiaceae</taxon>
        <taxon>Rhizobium/Agrobacterium group</taxon>
        <taxon>Neorhizobium</taxon>
    </lineage>
</organism>
<dbReference type="EMBL" id="SBIP01000002">
    <property type="protein sequence ID" value="RWX79443.1"/>
    <property type="molecule type" value="Genomic_DNA"/>
</dbReference>
<dbReference type="Pfam" id="PF00535">
    <property type="entry name" value="Glycos_transf_2"/>
    <property type="match status" value="1"/>
</dbReference>
<dbReference type="InterPro" id="IPR050834">
    <property type="entry name" value="Glycosyltransf_2"/>
</dbReference>
<comment type="caution">
    <text evidence="2">The sequence shown here is derived from an EMBL/GenBank/DDBJ whole genome shotgun (WGS) entry which is preliminary data.</text>
</comment>
<evidence type="ECO:0000259" key="1">
    <source>
        <dbReference type="Pfam" id="PF00535"/>
    </source>
</evidence>
<keyword evidence="3" id="KW-1185">Reference proteome</keyword>
<keyword evidence="2" id="KW-0808">Transferase</keyword>
<accession>A0A444LKB5</accession>
<dbReference type="PANTHER" id="PTHR43685">
    <property type="entry name" value="GLYCOSYLTRANSFERASE"/>
    <property type="match status" value="1"/>
</dbReference>
<dbReference type="GO" id="GO:0016740">
    <property type="term" value="F:transferase activity"/>
    <property type="evidence" value="ECO:0007669"/>
    <property type="project" value="UniProtKB-KW"/>
</dbReference>
<dbReference type="PANTHER" id="PTHR43685:SF2">
    <property type="entry name" value="GLYCOSYLTRANSFERASE 2-LIKE DOMAIN-CONTAINING PROTEIN"/>
    <property type="match status" value="1"/>
</dbReference>
<dbReference type="OrthoDB" id="5291101at2"/>
<gene>
    <name evidence="2" type="ORF">EPK99_12255</name>
</gene>
<dbReference type="CDD" id="cd00761">
    <property type="entry name" value="Glyco_tranf_GTA_type"/>
    <property type="match status" value="1"/>
</dbReference>
<dbReference type="Gene3D" id="3.90.550.10">
    <property type="entry name" value="Spore Coat Polysaccharide Biosynthesis Protein SpsA, Chain A"/>
    <property type="match status" value="1"/>
</dbReference>
<proteinExistence type="predicted"/>
<dbReference type="AlphaFoldDB" id="A0A444LKB5"/>
<dbReference type="SUPFAM" id="SSF53448">
    <property type="entry name" value="Nucleotide-diphospho-sugar transferases"/>
    <property type="match status" value="1"/>
</dbReference>
<dbReference type="Proteomes" id="UP000287687">
    <property type="component" value="Unassembled WGS sequence"/>
</dbReference>
<protein>
    <submittedName>
        <fullName evidence="2">Glycosyltransferase family 2 protein</fullName>
    </submittedName>
</protein>
<dbReference type="InterPro" id="IPR029044">
    <property type="entry name" value="Nucleotide-diphossugar_trans"/>
</dbReference>
<name>A0A444LKB5_9HYPH</name>
<sequence length="318" mass="34795">MSAPTVMLDVTFVIAAYNAADTLADAIASALAQEGVSLEVIVVDDCSTDGTREMVADYSDSRVRLIAQAINGGPAAARNAGFSAATGRWIAVLDADDTIHPHRLRTMIDRAKAADAQVVVDNIDVVPLDGGAPEPMFPREELQKRPLMTLAEFIRSNVIFGSTFNFGYMKPIFERIFLLEHGLRFDETLRIGEDYALLAAALASGARCAVEPSAGYVYHLRHGSISRILKPHHLHAMLEADETFLQRYRLDADAMAAQKLRTRSIREAASFITLIDEIKKRSVGGILKTAIGHPQALKHLRMPIAVRMRRLAKAVGVH</sequence>